<dbReference type="Proteomes" id="UP001500603">
    <property type="component" value="Unassembled WGS sequence"/>
</dbReference>
<comment type="caution">
    <text evidence="4">The sequence shown here is derived from an EMBL/GenBank/DDBJ whole genome shotgun (WGS) entry which is preliminary data.</text>
</comment>
<dbReference type="PRINTS" id="PR01179">
    <property type="entry name" value="ODADCRBXLASE"/>
</dbReference>
<dbReference type="Pfam" id="PF02784">
    <property type="entry name" value="Orn_Arg_deC_N"/>
    <property type="match status" value="1"/>
</dbReference>
<gene>
    <name evidence="4" type="ORF">GCM10023318_40050</name>
</gene>
<dbReference type="Gene3D" id="3.20.20.10">
    <property type="entry name" value="Alanine racemase"/>
    <property type="match status" value="1"/>
</dbReference>
<protein>
    <submittedName>
        <fullName evidence="4">Y4yA family PLP-dependent enzyme</fullName>
    </submittedName>
</protein>
<comment type="cofactor">
    <cofactor evidence="1">
        <name>pyridoxal 5'-phosphate</name>
        <dbReference type="ChEBI" id="CHEBI:597326"/>
    </cofactor>
</comment>
<evidence type="ECO:0000256" key="2">
    <source>
        <dbReference type="ARBA" id="ARBA00022898"/>
    </source>
</evidence>
<dbReference type="InterPro" id="IPR009006">
    <property type="entry name" value="Ala_racemase/Decarboxylase_C"/>
</dbReference>
<dbReference type="InterPro" id="IPR029066">
    <property type="entry name" value="PLP-binding_barrel"/>
</dbReference>
<proteinExistence type="predicted"/>
<evidence type="ECO:0000256" key="1">
    <source>
        <dbReference type="ARBA" id="ARBA00001933"/>
    </source>
</evidence>
<keyword evidence="2" id="KW-0663">Pyridoxal phosphate</keyword>
<dbReference type="InterPro" id="IPR022644">
    <property type="entry name" value="De-COase2_N"/>
</dbReference>
<dbReference type="SUPFAM" id="SSF50621">
    <property type="entry name" value="Alanine racemase C-terminal domain-like"/>
    <property type="match status" value="1"/>
</dbReference>
<evidence type="ECO:0000259" key="3">
    <source>
        <dbReference type="Pfam" id="PF02784"/>
    </source>
</evidence>
<dbReference type="EMBL" id="BAABJM010000003">
    <property type="protein sequence ID" value="GAA5059488.1"/>
    <property type="molecule type" value="Genomic_DNA"/>
</dbReference>
<keyword evidence="5" id="KW-1185">Reference proteome</keyword>
<dbReference type="PANTHER" id="PTHR43727">
    <property type="entry name" value="DIAMINOPIMELATE DECARBOXYLASE"/>
    <property type="match status" value="1"/>
</dbReference>
<sequence>MVLNAAETNTATATLPAIEREWQRRVRTDPHLLFDIEHAVDGPFHVLYPEQFAENLRAFQQVLARRGVRGQVYYGKKANKAGCWLPVIAEANAAVDVASEPELVHALANGVRGRDIGVTGAAKTEGLLRLAARHDCLVAIDALDELERAAAIARRAGRMRILLRTLPPNAPHSRFGVSDTDMATAIRRCVELDDAVDLRGFSFHLDGYAVAPRAELAHALITRCLEARALGLAVTTLSIGGGFACRYVGDEDWERFTTSIDDNRFHAGKRFDKFYPYAQSPTGADMLDAILATTFDDSTLAQHLRDNDIELLLEPGRALLIDAGFTAFPVLGFKQNADYGITTVHGLSMSVSEQWKGSEFLPDPILVSRAPDTADDDPIATCVGGASCMEYDVLTWRKVALPRRPRPGDLLLYPNTAGYQMDKNESEFHQLPLPPKVVVEAAAQRLRWRLDR</sequence>
<dbReference type="SUPFAM" id="SSF51419">
    <property type="entry name" value="PLP-binding barrel"/>
    <property type="match status" value="1"/>
</dbReference>
<evidence type="ECO:0000313" key="5">
    <source>
        <dbReference type="Proteomes" id="UP001500603"/>
    </source>
</evidence>
<accession>A0ABP9KLR1</accession>
<evidence type="ECO:0000313" key="4">
    <source>
        <dbReference type="EMBL" id="GAA5059488.1"/>
    </source>
</evidence>
<feature type="domain" description="Orn/DAP/Arg decarboxylase 2 N-terminal" evidence="3">
    <location>
        <begin position="52"/>
        <end position="259"/>
    </location>
</feature>
<dbReference type="RefSeq" id="WP_345497061.1">
    <property type="nucleotide sequence ID" value="NZ_BAABJM010000003.1"/>
</dbReference>
<dbReference type="Gene3D" id="2.40.37.10">
    <property type="entry name" value="Lyase, Ornithine Decarboxylase, Chain A, domain 1"/>
    <property type="match status" value="1"/>
</dbReference>
<organism evidence="4 5">
    <name type="scientific">Nocardia callitridis</name>
    <dbReference type="NCBI Taxonomy" id="648753"/>
    <lineage>
        <taxon>Bacteria</taxon>
        <taxon>Bacillati</taxon>
        <taxon>Actinomycetota</taxon>
        <taxon>Actinomycetes</taxon>
        <taxon>Mycobacteriales</taxon>
        <taxon>Nocardiaceae</taxon>
        <taxon>Nocardia</taxon>
    </lineage>
</organism>
<name>A0ABP9KLR1_9NOCA</name>
<dbReference type="InterPro" id="IPR000183">
    <property type="entry name" value="Orn/DAP/Arg_de-COase"/>
</dbReference>
<dbReference type="PANTHER" id="PTHR43727:SF2">
    <property type="entry name" value="GROUP IV DECARBOXYLASE"/>
    <property type="match status" value="1"/>
</dbReference>
<reference evidence="5" key="1">
    <citation type="journal article" date="2019" name="Int. J. Syst. Evol. Microbiol.">
        <title>The Global Catalogue of Microorganisms (GCM) 10K type strain sequencing project: providing services to taxonomists for standard genome sequencing and annotation.</title>
        <authorList>
            <consortium name="The Broad Institute Genomics Platform"/>
            <consortium name="The Broad Institute Genome Sequencing Center for Infectious Disease"/>
            <person name="Wu L."/>
            <person name="Ma J."/>
        </authorList>
    </citation>
    <scope>NUCLEOTIDE SEQUENCE [LARGE SCALE GENOMIC DNA]</scope>
    <source>
        <strain evidence="5">JCM 18298</strain>
    </source>
</reference>